<protein>
    <submittedName>
        <fullName evidence="1">Unannotated protein</fullName>
    </submittedName>
</protein>
<dbReference type="InterPro" id="IPR006311">
    <property type="entry name" value="TAT_signal"/>
</dbReference>
<reference evidence="1" key="1">
    <citation type="submission" date="2020-05" db="EMBL/GenBank/DDBJ databases">
        <authorList>
            <person name="Chiriac C."/>
            <person name="Salcher M."/>
            <person name="Ghai R."/>
            <person name="Kavagutti S V."/>
        </authorList>
    </citation>
    <scope>NUCLEOTIDE SEQUENCE</scope>
</reference>
<proteinExistence type="predicted"/>
<name>A0A6J7GTI8_9ZZZZ</name>
<gene>
    <name evidence="1" type="ORF">UFOPK3564_01203</name>
</gene>
<dbReference type="EMBL" id="CAFBMK010000054">
    <property type="protein sequence ID" value="CAB4910534.1"/>
    <property type="molecule type" value="Genomic_DNA"/>
</dbReference>
<sequence length="158" mass="17349">MRGMRLPRRSSLALAAVTLAVPLAGATVAVPAASAQTGGDACKQALNPERRSVYAFKNGSRKLGFGRVVVTATKADRHRYCISVQFDGRRVFNGFGQSGYERRDGRWVNVGGLGDTGARGGSYTRTMQVPDRYRIDHSFSIRSGGRWYRTISISRYNL</sequence>
<evidence type="ECO:0000313" key="1">
    <source>
        <dbReference type="EMBL" id="CAB4910534.1"/>
    </source>
</evidence>
<dbReference type="AlphaFoldDB" id="A0A6J7GTI8"/>
<dbReference type="PROSITE" id="PS51318">
    <property type="entry name" value="TAT"/>
    <property type="match status" value="1"/>
</dbReference>
<organism evidence="1">
    <name type="scientific">freshwater metagenome</name>
    <dbReference type="NCBI Taxonomy" id="449393"/>
    <lineage>
        <taxon>unclassified sequences</taxon>
        <taxon>metagenomes</taxon>
        <taxon>ecological metagenomes</taxon>
    </lineage>
</organism>
<accession>A0A6J7GTI8</accession>